<keyword evidence="1" id="KW-0812">Transmembrane</keyword>
<proteinExistence type="predicted"/>
<sequence length="140" mass="16254">MINTILSNYVYATIFYFLVFIPFYTLILLPSFCRLQKRISGLEKSSISCFFYFYASLCIISLFAASLSYFLLVTNTRSFYFLIHFFIIIPLVSLLSSCVISRIGNKKRLTDYILDLGIFLTSFSLFTSFIYMGLKLHINP</sequence>
<organism evidence="2 3">
    <name type="scientific">Candidatus Criblamydia sequanensis CRIB-18</name>
    <dbReference type="NCBI Taxonomy" id="1437425"/>
    <lineage>
        <taxon>Bacteria</taxon>
        <taxon>Pseudomonadati</taxon>
        <taxon>Chlamydiota</taxon>
        <taxon>Chlamydiia</taxon>
        <taxon>Parachlamydiales</taxon>
        <taxon>Candidatus Criblamydiaceae</taxon>
        <taxon>Candidatus Criblamydia</taxon>
    </lineage>
</organism>
<keyword evidence="3" id="KW-1185">Reference proteome</keyword>
<reference evidence="2" key="2">
    <citation type="submission" date="2014-09" db="EMBL/GenBank/DDBJ databases">
        <title>Criblamydia sequanensis harbors a mega-plasmid encoding arsenite resistance.</title>
        <authorList>
            <person name="Bertelli C."/>
            <person name="Goesmann A."/>
            <person name="Greub G."/>
        </authorList>
    </citation>
    <scope>NUCLEOTIDE SEQUENCE [LARGE SCALE GENOMIC DNA]</scope>
    <source>
        <strain evidence="2">CRIB-18</strain>
    </source>
</reference>
<feature type="transmembrane region" description="Helical" evidence="1">
    <location>
        <begin position="50"/>
        <end position="72"/>
    </location>
</feature>
<gene>
    <name evidence="2" type="ORF">CSEC_0934</name>
</gene>
<keyword evidence="1" id="KW-1133">Transmembrane helix</keyword>
<dbReference type="AlphaFoldDB" id="A0A090CYV9"/>
<accession>A0A090CYV9</accession>
<feature type="transmembrane region" description="Helical" evidence="1">
    <location>
        <begin position="112"/>
        <end position="134"/>
    </location>
</feature>
<protein>
    <submittedName>
        <fullName evidence="2">Membrane protein</fullName>
    </submittedName>
</protein>
<feature type="transmembrane region" description="Helical" evidence="1">
    <location>
        <begin position="6"/>
        <end position="29"/>
    </location>
</feature>
<feature type="transmembrane region" description="Helical" evidence="1">
    <location>
        <begin position="78"/>
        <end position="100"/>
    </location>
</feature>
<reference evidence="2" key="1">
    <citation type="submission" date="2013-12" db="EMBL/GenBank/DDBJ databases">
        <authorList>
            <person name="Linke B."/>
        </authorList>
    </citation>
    <scope>NUCLEOTIDE SEQUENCE [LARGE SCALE GENOMIC DNA]</scope>
    <source>
        <strain evidence="2">CRIB-18</strain>
    </source>
</reference>
<keyword evidence="1" id="KW-0472">Membrane</keyword>
<evidence type="ECO:0000313" key="2">
    <source>
        <dbReference type="EMBL" id="CDR33761.1"/>
    </source>
</evidence>
<comment type="caution">
    <text evidence="2">The sequence shown here is derived from an EMBL/GenBank/DDBJ whole genome shotgun (WGS) entry which is preliminary data.</text>
</comment>
<dbReference type="Proteomes" id="UP000031552">
    <property type="component" value="Unassembled WGS sequence"/>
</dbReference>
<evidence type="ECO:0000256" key="1">
    <source>
        <dbReference type="SAM" id="Phobius"/>
    </source>
</evidence>
<evidence type="ECO:0000313" key="3">
    <source>
        <dbReference type="Proteomes" id="UP000031552"/>
    </source>
</evidence>
<dbReference type="EMBL" id="CCEJ010000003">
    <property type="protein sequence ID" value="CDR33761.1"/>
    <property type="molecule type" value="Genomic_DNA"/>
</dbReference>
<name>A0A090CYV9_9BACT</name>